<dbReference type="Proteomes" id="UP001497644">
    <property type="component" value="Chromosome 8"/>
</dbReference>
<dbReference type="AlphaFoldDB" id="A0AAV2P981"/>
<evidence type="ECO:0000313" key="2">
    <source>
        <dbReference type="Proteomes" id="UP001497644"/>
    </source>
</evidence>
<protein>
    <submittedName>
        <fullName evidence="1">Uncharacterized protein</fullName>
    </submittedName>
</protein>
<sequence length="107" mass="12023">MASGYLLCLPTAYRKVSRVVASFVKFSEENSSSRDLETSERWMVRGSYVKDHKCARGRASSTLECAIGFGPTRSYQVFLILGLPETVDLLRIQHFSSSLIARSDRQV</sequence>
<keyword evidence="2" id="KW-1185">Reference proteome</keyword>
<evidence type="ECO:0000313" key="1">
    <source>
        <dbReference type="EMBL" id="CAL1688144.1"/>
    </source>
</evidence>
<organism evidence="1 2">
    <name type="scientific">Lasius platythorax</name>
    <dbReference type="NCBI Taxonomy" id="488582"/>
    <lineage>
        <taxon>Eukaryota</taxon>
        <taxon>Metazoa</taxon>
        <taxon>Ecdysozoa</taxon>
        <taxon>Arthropoda</taxon>
        <taxon>Hexapoda</taxon>
        <taxon>Insecta</taxon>
        <taxon>Pterygota</taxon>
        <taxon>Neoptera</taxon>
        <taxon>Endopterygota</taxon>
        <taxon>Hymenoptera</taxon>
        <taxon>Apocrita</taxon>
        <taxon>Aculeata</taxon>
        <taxon>Formicoidea</taxon>
        <taxon>Formicidae</taxon>
        <taxon>Formicinae</taxon>
        <taxon>Lasius</taxon>
        <taxon>Lasius</taxon>
    </lineage>
</organism>
<name>A0AAV2P981_9HYME</name>
<gene>
    <name evidence="1" type="ORF">LPLAT_LOCUS13269</name>
</gene>
<reference evidence="1" key="1">
    <citation type="submission" date="2024-04" db="EMBL/GenBank/DDBJ databases">
        <authorList>
            <consortium name="Molecular Ecology Group"/>
        </authorList>
    </citation>
    <scope>NUCLEOTIDE SEQUENCE</scope>
</reference>
<proteinExistence type="predicted"/>
<accession>A0AAV2P981</accession>
<dbReference type="EMBL" id="OZ034831">
    <property type="protein sequence ID" value="CAL1688144.1"/>
    <property type="molecule type" value="Genomic_DNA"/>
</dbReference>